<dbReference type="PATRIC" id="fig|1131731.3.peg.921"/>
<dbReference type="InterPro" id="IPR036390">
    <property type="entry name" value="WH_DNA-bd_sf"/>
</dbReference>
<keyword evidence="2" id="KW-0805">Transcription regulation</keyword>
<sequence>MEMKWIKTFIVTAKYENFRKTAEELFLTQPAVTKHIKRLEESLNIELFERIGNKVVLTPAGHRFLGYAKEMVSKYEEGMEDFESWKQGYNRKLIIATAPQIASSFLPSLLRSFMDENPDIEVIINILKSYDVGGEISKGRADIGLTRSHPIQTNINSKIIYEEPVILVGPSECTKRSSLNEETILQKYRLLTHNHPEYWDDLLHEVQRYYPTVRTMVVNQVEVTKRFIEEGLGASYLPRTMVTEELKNNKLTEINSEKIIPPKSSTYLLTKIETEEVIKFIKFVKEAVSRF</sequence>
<keyword evidence="7" id="KW-1185">Reference proteome</keyword>
<gene>
    <name evidence="6" type="ORF">BAZO_04425</name>
</gene>
<evidence type="ECO:0000313" key="7">
    <source>
        <dbReference type="Proteomes" id="UP000006315"/>
    </source>
</evidence>
<dbReference type="PANTHER" id="PTHR30126:SF64">
    <property type="entry name" value="HTH-TYPE TRANSCRIPTIONAL REGULATOR CITR"/>
    <property type="match status" value="1"/>
</dbReference>
<dbReference type="GO" id="GO:0000976">
    <property type="term" value="F:transcription cis-regulatory region binding"/>
    <property type="evidence" value="ECO:0007669"/>
    <property type="project" value="TreeGrafter"/>
</dbReference>
<dbReference type="EMBL" id="AJLR01000040">
    <property type="protein sequence ID" value="EKN68257.1"/>
    <property type="molecule type" value="Genomic_DNA"/>
</dbReference>
<evidence type="ECO:0000256" key="3">
    <source>
        <dbReference type="ARBA" id="ARBA00023125"/>
    </source>
</evidence>
<dbReference type="FunFam" id="1.10.10.10:FF:000001">
    <property type="entry name" value="LysR family transcriptional regulator"/>
    <property type="match status" value="1"/>
</dbReference>
<name>K6D6V7_SCHAZ</name>
<dbReference type="Gene3D" id="1.10.10.10">
    <property type="entry name" value="Winged helix-like DNA-binding domain superfamily/Winged helix DNA-binding domain"/>
    <property type="match status" value="1"/>
</dbReference>
<dbReference type="RefSeq" id="WP_003330074.1">
    <property type="nucleotide sequence ID" value="NZ_AJLR01000040.1"/>
</dbReference>
<evidence type="ECO:0000259" key="5">
    <source>
        <dbReference type="PROSITE" id="PS50931"/>
    </source>
</evidence>
<comment type="similarity">
    <text evidence="1">Belongs to the LysR transcriptional regulatory family.</text>
</comment>
<dbReference type="STRING" id="1131731.BAZO_04425"/>
<dbReference type="InterPro" id="IPR036388">
    <property type="entry name" value="WH-like_DNA-bd_sf"/>
</dbReference>
<dbReference type="PANTHER" id="PTHR30126">
    <property type="entry name" value="HTH-TYPE TRANSCRIPTIONAL REGULATOR"/>
    <property type="match status" value="1"/>
</dbReference>
<accession>K6D6V7</accession>
<organism evidence="6 7">
    <name type="scientific">Schinkia azotoformans LMG 9581</name>
    <dbReference type="NCBI Taxonomy" id="1131731"/>
    <lineage>
        <taxon>Bacteria</taxon>
        <taxon>Bacillati</taxon>
        <taxon>Bacillota</taxon>
        <taxon>Bacilli</taxon>
        <taxon>Bacillales</taxon>
        <taxon>Bacillaceae</taxon>
        <taxon>Calidifontibacillus/Schinkia group</taxon>
        <taxon>Schinkia</taxon>
    </lineage>
</organism>
<dbReference type="SUPFAM" id="SSF53850">
    <property type="entry name" value="Periplasmic binding protein-like II"/>
    <property type="match status" value="1"/>
</dbReference>
<evidence type="ECO:0000313" key="6">
    <source>
        <dbReference type="EMBL" id="EKN68257.1"/>
    </source>
</evidence>
<keyword evidence="4" id="KW-0804">Transcription</keyword>
<reference evidence="6 7" key="1">
    <citation type="journal article" date="2012" name="Front. Microbiol.">
        <title>Redundancy and modularity in membrane-associated dissimilatory nitrate reduction in Bacillus.</title>
        <authorList>
            <person name="Heylen K."/>
            <person name="Keltjens J."/>
        </authorList>
    </citation>
    <scope>NUCLEOTIDE SEQUENCE [LARGE SCALE GENOMIC DNA]</scope>
    <source>
        <strain evidence="6 7">LMG 9581</strain>
    </source>
</reference>
<dbReference type="AlphaFoldDB" id="K6D6V7"/>
<dbReference type="Proteomes" id="UP000006315">
    <property type="component" value="Unassembled WGS sequence"/>
</dbReference>
<dbReference type="InterPro" id="IPR000847">
    <property type="entry name" value="LysR_HTH_N"/>
</dbReference>
<evidence type="ECO:0000256" key="4">
    <source>
        <dbReference type="ARBA" id="ARBA00023163"/>
    </source>
</evidence>
<dbReference type="SUPFAM" id="SSF46785">
    <property type="entry name" value="Winged helix' DNA-binding domain"/>
    <property type="match status" value="1"/>
</dbReference>
<comment type="caution">
    <text evidence="6">The sequence shown here is derived from an EMBL/GenBank/DDBJ whole genome shotgun (WGS) entry which is preliminary data.</text>
</comment>
<dbReference type="GO" id="GO:0003700">
    <property type="term" value="F:DNA-binding transcription factor activity"/>
    <property type="evidence" value="ECO:0007669"/>
    <property type="project" value="InterPro"/>
</dbReference>
<keyword evidence="3" id="KW-0238">DNA-binding</keyword>
<dbReference type="Pfam" id="PF03466">
    <property type="entry name" value="LysR_substrate"/>
    <property type="match status" value="1"/>
</dbReference>
<dbReference type="PROSITE" id="PS50931">
    <property type="entry name" value="HTH_LYSR"/>
    <property type="match status" value="1"/>
</dbReference>
<evidence type="ECO:0000256" key="2">
    <source>
        <dbReference type="ARBA" id="ARBA00023015"/>
    </source>
</evidence>
<dbReference type="CDD" id="cd05466">
    <property type="entry name" value="PBP2_LTTR_substrate"/>
    <property type="match status" value="1"/>
</dbReference>
<dbReference type="PRINTS" id="PR00039">
    <property type="entry name" value="HTHLYSR"/>
</dbReference>
<feature type="domain" description="HTH lysR-type" evidence="5">
    <location>
        <begin position="1"/>
        <end position="58"/>
    </location>
</feature>
<dbReference type="Pfam" id="PF00126">
    <property type="entry name" value="HTH_1"/>
    <property type="match status" value="1"/>
</dbReference>
<proteinExistence type="inferred from homology"/>
<evidence type="ECO:0000256" key="1">
    <source>
        <dbReference type="ARBA" id="ARBA00009437"/>
    </source>
</evidence>
<dbReference type="Gene3D" id="3.40.190.290">
    <property type="match status" value="1"/>
</dbReference>
<protein>
    <submittedName>
        <fullName evidence="6">HTH-type transcriptional regulator citR</fullName>
    </submittedName>
</protein>
<dbReference type="InterPro" id="IPR005119">
    <property type="entry name" value="LysR_subst-bd"/>
</dbReference>